<protein>
    <submittedName>
        <fullName evidence="6">MFS transporter</fullName>
    </submittedName>
</protein>
<dbReference type="EMBL" id="NQVN01000052">
    <property type="protein sequence ID" value="PIO96142.1"/>
    <property type="molecule type" value="Genomic_DNA"/>
</dbReference>
<comment type="subcellular location">
    <subcellularLocation>
        <location evidence="1">Membrane</location>
        <topology evidence="1">Multi-pass membrane protein</topology>
    </subcellularLocation>
</comment>
<proteinExistence type="predicted"/>
<keyword evidence="3 5" id="KW-1133">Transmembrane helix</keyword>
<evidence type="ECO:0000256" key="5">
    <source>
        <dbReference type="SAM" id="Phobius"/>
    </source>
</evidence>
<sequence>RSGTGWLADRQGGARVTVWVFALMMAGTAGVLWFIGIKDQPGAFWGFFVSFLVLFFATGVGNASTFQMIPAISAREMARLMPDADPETRRRQAEKEAAAITGFTSAIAAFGAFFIPKGFGTSIALTGGAEAALWSFMAFYVTCLAITWAVYARRGGLLYDVERQRRSAVAPATR</sequence>
<dbReference type="Gene3D" id="1.20.1250.20">
    <property type="entry name" value="MFS general substrate transporter like domains"/>
    <property type="match status" value="1"/>
</dbReference>
<evidence type="ECO:0000256" key="3">
    <source>
        <dbReference type="ARBA" id="ARBA00022989"/>
    </source>
</evidence>
<keyword evidence="2 5" id="KW-0812">Transmembrane</keyword>
<keyword evidence="7" id="KW-1185">Reference proteome</keyword>
<gene>
    <name evidence="6" type="ORF">CJ014_26935</name>
</gene>
<reference evidence="6 7" key="1">
    <citation type="submission" date="2017-08" db="EMBL/GenBank/DDBJ databases">
        <title>Pleomorphomonas carboxidotrophicus sp. nov., a new mesophilic hydrogenogenic carboxidotroph.</title>
        <authorList>
            <person name="Esquivel-Elizondo S."/>
            <person name="Krajmalnik-Brown R."/>
            <person name="Maldonado J."/>
        </authorList>
    </citation>
    <scope>NUCLEOTIDE SEQUENCE [LARGE SCALE GENOMIC DNA]</scope>
    <source>
        <strain evidence="6 7">SVCO-16</strain>
    </source>
</reference>
<dbReference type="GO" id="GO:0015112">
    <property type="term" value="F:nitrate transmembrane transporter activity"/>
    <property type="evidence" value="ECO:0007669"/>
    <property type="project" value="InterPro"/>
</dbReference>
<feature type="non-terminal residue" evidence="6">
    <location>
        <position position="1"/>
    </location>
</feature>
<dbReference type="Proteomes" id="UP000231070">
    <property type="component" value="Unassembled WGS sequence"/>
</dbReference>
<name>A0A2G9WP99_9HYPH</name>
<comment type="caution">
    <text evidence="6">The sequence shown here is derived from an EMBL/GenBank/DDBJ whole genome shotgun (WGS) entry which is preliminary data.</text>
</comment>
<keyword evidence="4 5" id="KW-0472">Membrane</keyword>
<dbReference type="SUPFAM" id="SSF103473">
    <property type="entry name" value="MFS general substrate transporter"/>
    <property type="match status" value="1"/>
</dbReference>
<dbReference type="GO" id="GO:0016020">
    <property type="term" value="C:membrane"/>
    <property type="evidence" value="ECO:0007669"/>
    <property type="project" value="UniProtKB-SubCell"/>
</dbReference>
<feature type="transmembrane region" description="Helical" evidence="5">
    <location>
        <begin position="131"/>
        <end position="151"/>
    </location>
</feature>
<dbReference type="InterPro" id="IPR044772">
    <property type="entry name" value="NO3_transporter"/>
</dbReference>
<dbReference type="PANTHER" id="PTHR23515">
    <property type="entry name" value="HIGH-AFFINITY NITRATE TRANSPORTER 2.3"/>
    <property type="match status" value="1"/>
</dbReference>
<feature type="transmembrane region" description="Helical" evidence="5">
    <location>
        <begin position="43"/>
        <end position="69"/>
    </location>
</feature>
<feature type="transmembrane region" description="Helical" evidence="5">
    <location>
        <begin position="97"/>
        <end position="119"/>
    </location>
</feature>
<dbReference type="InterPro" id="IPR036259">
    <property type="entry name" value="MFS_trans_sf"/>
</dbReference>
<evidence type="ECO:0000313" key="7">
    <source>
        <dbReference type="Proteomes" id="UP000231070"/>
    </source>
</evidence>
<organism evidence="6 7">
    <name type="scientific">Pleomorphomonas carboxyditropha</name>
    <dbReference type="NCBI Taxonomy" id="2023338"/>
    <lineage>
        <taxon>Bacteria</taxon>
        <taxon>Pseudomonadati</taxon>
        <taxon>Pseudomonadota</taxon>
        <taxon>Alphaproteobacteria</taxon>
        <taxon>Hyphomicrobiales</taxon>
        <taxon>Pleomorphomonadaceae</taxon>
        <taxon>Pleomorphomonas</taxon>
    </lineage>
</organism>
<evidence type="ECO:0000256" key="4">
    <source>
        <dbReference type="ARBA" id="ARBA00023136"/>
    </source>
</evidence>
<evidence type="ECO:0000256" key="1">
    <source>
        <dbReference type="ARBA" id="ARBA00004141"/>
    </source>
</evidence>
<evidence type="ECO:0000256" key="2">
    <source>
        <dbReference type="ARBA" id="ARBA00022692"/>
    </source>
</evidence>
<feature type="transmembrane region" description="Helical" evidence="5">
    <location>
        <begin position="16"/>
        <end position="37"/>
    </location>
</feature>
<dbReference type="AlphaFoldDB" id="A0A2G9WP99"/>
<evidence type="ECO:0000313" key="6">
    <source>
        <dbReference type="EMBL" id="PIO96142.1"/>
    </source>
</evidence>
<accession>A0A2G9WP99</accession>